<feature type="transmembrane region" description="Helical" evidence="1">
    <location>
        <begin position="227"/>
        <end position="247"/>
    </location>
</feature>
<protein>
    <recommendedName>
        <fullName evidence="4">Multidrug resistance efflux transporter family protein</fullName>
    </recommendedName>
</protein>
<feature type="transmembrane region" description="Helical" evidence="1">
    <location>
        <begin position="68"/>
        <end position="90"/>
    </location>
</feature>
<comment type="caution">
    <text evidence="2">The sequence shown here is derived from an EMBL/GenBank/DDBJ whole genome shotgun (WGS) entry which is preliminary data.</text>
</comment>
<sequence>MKGILLGILASFFFAFTFLLNRLMSVTGGSFIWSASLRYLFMIPLLLPVVYVQGGLHPLWQEMKLHPLRWILWSTVGFGFFYVPLCYAANNSPAWLVAGAWQFTIIAGSLLAPFFYENQPLVEKDERRRKRVPLRSLAFSGVIFIGIILMEWQHVMHVSLLSSVSGVLSVLLAAFAYPLGNRKMMELCEGRISAFERVLGMTIASLPLWIGLSIIGFYTAGRPSLTQVLQTFLVALFSGVIATGIFFAATEKAKGDNHYLAAVEATQSGEVIFTVIGGIWFLGEPMPHGLSLAGMGFLLVGMVLHSLFANRRTT</sequence>
<dbReference type="RefSeq" id="WP_109429364.1">
    <property type="nucleotide sequence ID" value="NZ_MPDK01000002.1"/>
</dbReference>
<evidence type="ECO:0000256" key="1">
    <source>
        <dbReference type="SAM" id="Phobius"/>
    </source>
</evidence>
<feature type="transmembrane region" description="Helical" evidence="1">
    <location>
        <begin position="198"/>
        <end position="221"/>
    </location>
</feature>
<dbReference type="AlphaFoldDB" id="A0A2U3DBW1"/>
<organism evidence="2 3">
    <name type="scientific">Sulfoacidibacillus thermotolerans</name>
    <name type="common">Acidibacillus sulfuroxidans</name>
    <dbReference type="NCBI Taxonomy" id="1765684"/>
    <lineage>
        <taxon>Bacteria</taxon>
        <taxon>Bacillati</taxon>
        <taxon>Bacillota</taxon>
        <taxon>Bacilli</taxon>
        <taxon>Bacillales</taxon>
        <taxon>Alicyclobacillaceae</taxon>
        <taxon>Sulfoacidibacillus</taxon>
    </lineage>
</organism>
<gene>
    <name evidence="2" type="ORF">BM613_01365</name>
</gene>
<accession>A0A2U3DBW1</accession>
<dbReference type="OrthoDB" id="3457556at2"/>
<keyword evidence="3" id="KW-1185">Reference proteome</keyword>
<evidence type="ECO:0008006" key="4">
    <source>
        <dbReference type="Google" id="ProtNLM"/>
    </source>
</evidence>
<feature type="transmembrane region" description="Helical" evidence="1">
    <location>
        <begin position="96"/>
        <end position="116"/>
    </location>
</feature>
<keyword evidence="1" id="KW-1133">Transmembrane helix</keyword>
<dbReference type="Pfam" id="PF13536">
    <property type="entry name" value="EmrE"/>
    <property type="match status" value="1"/>
</dbReference>
<dbReference type="EMBL" id="MPDK01000002">
    <property type="protein sequence ID" value="PWI58771.1"/>
    <property type="molecule type" value="Genomic_DNA"/>
</dbReference>
<feature type="transmembrane region" description="Helical" evidence="1">
    <location>
        <begin position="35"/>
        <end position="56"/>
    </location>
</feature>
<name>A0A2U3DBW1_SULT2</name>
<reference evidence="2 3" key="1">
    <citation type="submission" date="2016-11" db="EMBL/GenBank/DDBJ databases">
        <title>Comparative genomics of Acidibacillus ferroxidans species.</title>
        <authorList>
            <person name="Oliveira G."/>
            <person name="Nunes G."/>
            <person name="Oliveira R."/>
            <person name="Araujo F."/>
            <person name="Salim A."/>
            <person name="Scholte L."/>
            <person name="Morais D."/>
            <person name="Nancucheo I."/>
            <person name="Johnson D.B."/>
            <person name="Grail B."/>
            <person name="Bittencourt J."/>
            <person name="Valadares R."/>
        </authorList>
    </citation>
    <scope>NUCLEOTIDE SEQUENCE [LARGE SCALE GENOMIC DNA]</scope>
    <source>
        <strain evidence="2 3">Y002</strain>
    </source>
</reference>
<dbReference type="InterPro" id="IPR032713">
    <property type="entry name" value="EmrE"/>
</dbReference>
<keyword evidence="1" id="KW-0472">Membrane</keyword>
<keyword evidence="1" id="KW-0812">Transmembrane</keyword>
<dbReference type="Proteomes" id="UP000245380">
    <property type="component" value="Unassembled WGS sequence"/>
</dbReference>
<feature type="transmembrane region" description="Helical" evidence="1">
    <location>
        <begin position="158"/>
        <end position="177"/>
    </location>
</feature>
<evidence type="ECO:0000313" key="2">
    <source>
        <dbReference type="EMBL" id="PWI58771.1"/>
    </source>
</evidence>
<proteinExistence type="predicted"/>
<evidence type="ECO:0000313" key="3">
    <source>
        <dbReference type="Proteomes" id="UP000245380"/>
    </source>
</evidence>
<feature type="transmembrane region" description="Helical" evidence="1">
    <location>
        <begin position="136"/>
        <end position="152"/>
    </location>
</feature>
<feature type="transmembrane region" description="Helical" evidence="1">
    <location>
        <begin position="289"/>
        <end position="308"/>
    </location>
</feature>